<gene>
    <name evidence="3" type="ORF">KQX54_011211</name>
</gene>
<dbReference type="Proteomes" id="UP000826195">
    <property type="component" value="Unassembled WGS sequence"/>
</dbReference>
<keyword evidence="2" id="KW-0472">Membrane</keyword>
<reference evidence="3 4" key="1">
    <citation type="journal article" date="2021" name="J. Hered.">
        <title>A chromosome-level genome assembly of the parasitoid wasp, Cotesia glomerata (Hymenoptera: Braconidae).</title>
        <authorList>
            <person name="Pinto B.J."/>
            <person name="Weis J.J."/>
            <person name="Gamble T."/>
            <person name="Ode P.J."/>
            <person name="Paul R."/>
            <person name="Zaspel J.M."/>
        </authorList>
    </citation>
    <scope>NUCLEOTIDE SEQUENCE [LARGE SCALE GENOMIC DNA]</scope>
    <source>
        <strain evidence="3">CgM1</strain>
    </source>
</reference>
<protein>
    <submittedName>
        <fullName evidence="3">Uncharacterized protein</fullName>
    </submittedName>
</protein>
<sequence length="220" mass="25297">MNMNESQSKGRQLYEDDDERKNKNNNKSKTKKEEPEPNVQRNSSKSNKDSKSKSFRLFYLCATRKLSSSKNDPEARAAHPQMTPFLLACSGFARPNHRGYAQAQPRLIFYYFIAKFPLSLLTIRVFCSRWIIKKKKTNCTFHNIFDLILILIVPVIRISSAYFTEGMSKLMLLFPFRVFGSSIPVSLLSSHLGGLQTTERRSANVEVEIHPRLLLCISSR</sequence>
<dbReference type="AlphaFoldDB" id="A0AAV7IMU5"/>
<evidence type="ECO:0000256" key="1">
    <source>
        <dbReference type="SAM" id="MobiDB-lite"/>
    </source>
</evidence>
<organism evidence="3 4">
    <name type="scientific">Cotesia glomerata</name>
    <name type="common">Lepidopteran parasitic wasp</name>
    <name type="synonym">Apanteles glomeratus</name>
    <dbReference type="NCBI Taxonomy" id="32391"/>
    <lineage>
        <taxon>Eukaryota</taxon>
        <taxon>Metazoa</taxon>
        <taxon>Ecdysozoa</taxon>
        <taxon>Arthropoda</taxon>
        <taxon>Hexapoda</taxon>
        <taxon>Insecta</taxon>
        <taxon>Pterygota</taxon>
        <taxon>Neoptera</taxon>
        <taxon>Endopterygota</taxon>
        <taxon>Hymenoptera</taxon>
        <taxon>Apocrita</taxon>
        <taxon>Ichneumonoidea</taxon>
        <taxon>Braconidae</taxon>
        <taxon>Microgastrinae</taxon>
        <taxon>Cotesia</taxon>
    </lineage>
</organism>
<evidence type="ECO:0000256" key="2">
    <source>
        <dbReference type="SAM" id="Phobius"/>
    </source>
</evidence>
<feature type="region of interest" description="Disordered" evidence="1">
    <location>
        <begin position="1"/>
        <end position="51"/>
    </location>
</feature>
<comment type="caution">
    <text evidence="3">The sequence shown here is derived from an EMBL/GenBank/DDBJ whole genome shotgun (WGS) entry which is preliminary data.</text>
</comment>
<dbReference type="EMBL" id="JAHXZJ010000002">
    <property type="protein sequence ID" value="KAH0564286.1"/>
    <property type="molecule type" value="Genomic_DNA"/>
</dbReference>
<feature type="transmembrane region" description="Helical" evidence="2">
    <location>
        <begin position="144"/>
        <end position="164"/>
    </location>
</feature>
<feature type="transmembrane region" description="Helical" evidence="2">
    <location>
        <begin position="108"/>
        <end position="132"/>
    </location>
</feature>
<keyword evidence="2" id="KW-0812">Transmembrane</keyword>
<name>A0AAV7IMU5_COTGL</name>
<feature type="compositionally biased region" description="Polar residues" evidence="1">
    <location>
        <begin position="1"/>
        <end position="10"/>
    </location>
</feature>
<accession>A0AAV7IMU5</accession>
<keyword evidence="2" id="KW-1133">Transmembrane helix</keyword>
<keyword evidence="4" id="KW-1185">Reference proteome</keyword>
<feature type="transmembrane region" description="Helical" evidence="2">
    <location>
        <begin position="170"/>
        <end position="192"/>
    </location>
</feature>
<evidence type="ECO:0000313" key="3">
    <source>
        <dbReference type="EMBL" id="KAH0564286.1"/>
    </source>
</evidence>
<proteinExistence type="predicted"/>
<evidence type="ECO:0000313" key="4">
    <source>
        <dbReference type="Proteomes" id="UP000826195"/>
    </source>
</evidence>